<dbReference type="PANTHER" id="PTHR13774:SF17">
    <property type="entry name" value="PHENAZINE BIOSYNTHESIS-LIKE DOMAIN-CONTAINING PROTEIN"/>
    <property type="match status" value="1"/>
</dbReference>
<dbReference type="Pfam" id="PF02567">
    <property type="entry name" value="PhzC-PhzF"/>
    <property type="match status" value="2"/>
</dbReference>
<evidence type="ECO:0008006" key="5">
    <source>
        <dbReference type="Google" id="ProtNLM"/>
    </source>
</evidence>
<dbReference type="GO" id="GO:0016853">
    <property type="term" value="F:isomerase activity"/>
    <property type="evidence" value="ECO:0007669"/>
    <property type="project" value="UniProtKB-KW"/>
</dbReference>
<evidence type="ECO:0000313" key="3">
    <source>
        <dbReference type="EMBL" id="EYC43802.1"/>
    </source>
</evidence>
<sequence>MIIEITDLEPQFRIFRCDMVEKHPTYIVDAFTSERFAGNQAAVCLIPRVLRDEEYRKIAAEFNLSETAFPIPTNGDFKTASSFTLRWFTPTTEVPLCGHATLATSHVLFNEIGNESAEIKFATKSGELIVQRRDHGHVEMDFPQYHIAVVRFIGAPNPLSKLFSEFDAPSHINDLIDCIIPSSINVESVAYASEAKKLIIVVDKQTTKQTFFPNIVRTEKSRMFYAGERANHSEAMTNIRCFSFELSEITTKNCNKMKALDPDGDFVRGVLVTLAPANAKIQGFTDCEDEPYDYVCRYFAPWVGINEDPATGSAQCALAPFWAAVLGKPVLYAFQSYPNRGAQFRLQLRDSNRLALLGKSVTVLQGQLFLNEAVFY</sequence>
<dbReference type="PANTHER" id="PTHR13774">
    <property type="entry name" value="PHENAZINE BIOSYNTHESIS PROTEIN"/>
    <property type="match status" value="1"/>
</dbReference>
<evidence type="ECO:0000256" key="2">
    <source>
        <dbReference type="ARBA" id="ARBA00023235"/>
    </source>
</evidence>
<reference evidence="4" key="1">
    <citation type="journal article" date="2015" name="Nat. Genet.">
        <title>The genome and transcriptome of the zoonotic hookworm Ancylostoma ceylanicum identify infection-specific gene families.</title>
        <authorList>
            <person name="Schwarz E.M."/>
            <person name="Hu Y."/>
            <person name="Antoshechkin I."/>
            <person name="Miller M.M."/>
            <person name="Sternberg P.W."/>
            <person name="Aroian R.V."/>
        </authorList>
    </citation>
    <scope>NUCLEOTIDE SEQUENCE</scope>
    <source>
        <strain evidence="4">HY135</strain>
    </source>
</reference>
<accession>A0A016WX01</accession>
<dbReference type="SUPFAM" id="SSF54506">
    <property type="entry name" value="Diaminopimelate epimerase-like"/>
    <property type="match status" value="1"/>
</dbReference>
<comment type="similarity">
    <text evidence="1">Belongs to the PhzF family.</text>
</comment>
<dbReference type="OrthoDB" id="75169at2759"/>
<name>A0A016WX01_9BILA</name>
<protein>
    <recommendedName>
        <fullName evidence="5">Phenazine biosynthesis protein, PhzF family</fullName>
    </recommendedName>
</protein>
<keyword evidence="4" id="KW-1185">Reference proteome</keyword>
<dbReference type="Proteomes" id="UP000024635">
    <property type="component" value="Unassembled WGS sequence"/>
</dbReference>
<evidence type="ECO:0000313" key="4">
    <source>
        <dbReference type="Proteomes" id="UP000024635"/>
    </source>
</evidence>
<gene>
    <name evidence="3" type="primary">Acey_s0480.g2234</name>
    <name evidence="3" type="ORF">Y032_0480g2234</name>
</gene>
<proteinExistence type="inferred from homology"/>
<organism evidence="3 4">
    <name type="scientific">Ancylostoma ceylanicum</name>
    <dbReference type="NCBI Taxonomy" id="53326"/>
    <lineage>
        <taxon>Eukaryota</taxon>
        <taxon>Metazoa</taxon>
        <taxon>Ecdysozoa</taxon>
        <taxon>Nematoda</taxon>
        <taxon>Chromadorea</taxon>
        <taxon>Rhabditida</taxon>
        <taxon>Rhabditina</taxon>
        <taxon>Rhabditomorpha</taxon>
        <taxon>Strongyloidea</taxon>
        <taxon>Ancylostomatidae</taxon>
        <taxon>Ancylostomatinae</taxon>
        <taxon>Ancylostoma</taxon>
    </lineage>
</organism>
<keyword evidence="2" id="KW-0413">Isomerase</keyword>
<dbReference type="GO" id="GO:0005737">
    <property type="term" value="C:cytoplasm"/>
    <property type="evidence" value="ECO:0007669"/>
    <property type="project" value="TreeGrafter"/>
</dbReference>
<dbReference type="EMBL" id="JARK01000080">
    <property type="protein sequence ID" value="EYC43802.1"/>
    <property type="molecule type" value="Genomic_DNA"/>
</dbReference>
<dbReference type="InterPro" id="IPR003719">
    <property type="entry name" value="Phenazine_PhzF-like"/>
</dbReference>
<dbReference type="NCBIfam" id="TIGR00654">
    <property type="entry name" value="PhzF_family"/>
    <property type="match status" value="1"/>
</dbReference>
<dbReference type="AlphaFoldDB" id="A0A016WX01"/>
<evidence type="ECO:0000256" key="1">
    <source>
        <dbReference type="ARBA" id="ARBA00008270"/>
    </source>
</evidence>
<dbReference type="Gene3D" id="3.10.310.10">
    <property type="entry name" value="Diaminopimelate Epimerase, Chain A, domain 1"/>
    <property type="match status" value="2"/>
</dbReference>
<comment type="caution">
    <text evidence="3">The sequence shown here is derived from an EMBL/GenBank/DDBJ whole genome shotgun (WGS) entry which is preliminary data.</text>
</comment>